<feature type="transmembrane region" description="Helical" evidence="7">
    <location>
        <begin position="215"/>
        <end position="232"/>
    </location>
</feature>
<feature type="domain" description="Major facilitator superfamily (MFS) profile" evidence="8">
    <location>
        <begin position="11"/>
        <end position="394"/>
    </location>
</feature>
<feature type="transmembrane region" description="Helical" evidence="7">
    <location>
        <begin position="372"/>
        <end position="390"/>
    </location>
</feature>
<feature type="transmembrane region" description="Helical" evidence="7">
    <location>
        <begin position="102"/>
        <end position="123"/>
    </location>
</feature>
<evidence type="ECO:0000256" key="3">
    <source>
        <dbReference type="ARBA" id="ARBA00022692"/>
    </source>
</evidence>
<evidence type="ECO:0000256" key="4">
    <source>
        <dbReference type="ARBA" id="ARBA00022989"/>
    </source>
</evidence>
<dbReference type="PANTHER" id="PTHR43124">
    <property type="entry name" value="PURINE EFFLUX PUMP PBUE"/>
    <property type="match status" value="1"/>
</dbReference>
<dbReference type="RefSeq" id="WP_076427474.1">
    <property type="nucleotide sequence ID" value="NZ_FTNO01000001.1"/>
</dbReference>
<feature type="transmembrane region" description="Helical" evidence="7">
    <location>
        <begin position="340"/>
        <end position="366"/>
    </location>
</feature>
<evidence type="ECO:0000313" key="9">
    <source>
        <dbReference type="EMBL" id="SIQ78131.1"/>
    </source>
</evidence>
<dbReference type="PANTHER" id="PTHR43124:SF3">
    <property type="entry name" value="CHLORAMPHENICOL EFFLUX PUMP RV0191"/>
    <property type="match status" value="1"/>
</dbReference>
<dbReference type="SUPFAM" id="SSF103473">
    <property type="entry name" value="MFS general substrate transporter"/>
    <property type="match status" value="1"/>
</dbReference>
<keyword evidence="10" id="KW-1185">Reference proteome</keyword>
<dbReference type="InterPro" id="IPR005829">
    <property type="entry name" value="Sugar_transporter_CS"/>
</dbReference>
<feature type="transmembrane region" description="Helical" evidence="7">
    <location>
        <begin position="45"/>
        <end position="65"/>
    </location>
</feature>
<keyword evidence="5 7" id="KW-0472">Membrane</keyword>
<keyword evidence="3 7" id="KW-0812">Transmembrane</keyword>
<dbReference type="AlphaFoldDB" id="A0A1N6VJX5"/>
<feature type="region of interest" description="Disordered" evidence="6">
    <location>
        <begin position="448"/>
        <end position="468"/>
    </location>
</feature>
<name>A0A1N6VJX5_9EURY</name>
<dbReference type="Proteomes" id="UP000186914">
    <property type="component" value="Unassembled WGS sequence"/>
</dbReference>
<feature type="transmembrane region" description="Helical" evidence="7">
    <location>
        <begin position="135"/>
        <end position="157"/>
    </location>
</feature>
<feature type="transmembrane region" description="Helical" evidence="7">
    <location>
        <begin position="244"/>
        <end position="265"/>
    </location>
</feature>
<dbReference type="Gene3D" id="1.20.1250.20">
    <property type="entry name" value="MFS general substrate transporter like domains"/>
    <property type="match status" value="2"/>
</dbReference>
<comment type="subcellular location">
    <subcellularLocation>
        <location evidence="1">Cell membrane</location>
        <topology evidence="1">Multi-pass membrane protein</topology>
    </subcellularLocation>
</comment>
<evidence type="ECO:0000313" key="10">
    <source>
        <dbReference type="Proteomes" id="UP000186914"/>
    </source>
</evidence>
<evidence type="ECO:0000256" key="1">
    <source>
        <dbReference type="ARBA" id="ARBA00004651"/>
    </source>
</evidence>
<evidence type="ECO:0000256" key="5">
    <source>
        <dbReference type="ARBA" id="ARBA00023136"/>
    </source>
</evidence>
<dbReference type="PROSITE" id="PS00216">
    <property type="entry name" value="SUGAR_TRANSPORT_1"/>
    <property type="match status" value="2"/>
</dbReference>
<dbReference type="InterPro" id="IPR011701">
    <property type="entry name" value="MFS"/>
</dbReference>
<dbReference type="InterPro" id="IPR036259">
    <property type="entry name" value="MFS_trans_sf"/>
</dbReference>
<reference evidence="10" key="1">
    <citation type="submission" date="2017-01" db="EMBL/GenBank/DDBJ databases">
        <authorList>
            <person name="Varghese N."/>
            <person name="Submissions S."/>
        </authorList>
    </citation>
    <scope>NUCLEOTIDE SEQUENCE [LARGE SCALE GENOMIC DNA]</scope>
    <source>
        <strain evidence="10">CGMCC 1.7737</strain>
    </source>
</reference>
<organism evidence="9 10">
    <name type="scientific">Haladaptatus litoreus</name>
    <dbReference type="NCBI Taxonomy" id="553468"/>
    <lineage>
        <taxon>Archaea</taxon>
        <taxon>Methanobacteriati</taxon>
        <taxon>Methanobacteriota</taxon>
        <taxon>Stenosarchaea group</taxon>
        <taxon>Halobacteria</taxon>
        <taxon>Halobacteriales</taxon>
        <taxon>Haladaptataceae</taxon>
        <taxon>Haladaptatus</taxon>
    </lineage>
</organism>
<feature type="transmembrane region" description="Helical" evidence="7">
    <location>
        <begin position="9"/>
        <end position="33"/>
    </location>
</feature>
<dbReference type="InterPro" id="IPR020846">
    <property type="entry name" value="MFS_dom"/>
</dbReference>
<dbReference type="EMBL" id="FTNO01000001">
    <property type="protein sequence ID" value="SIQ78131.1"/>
    <property type="molecule type" value="Genomic_DNA"/>
</dbReference>
<dbReference type="Pfam" id="PF07690">
    <property type="entry name" value="MFS_1"/>
    <property type="match status" value="1"/>
</dbReference>
<dbReference type="InterPro" id="IPR050189">
    <property type="entry name" value="MFS_Efflux_Transporters"/>
</dbReference>
<dbReference type="OrthoDB" id="117970at2157"/>
<feature type="transmembrane region" description="Helical" evidence="7">
    <location>
        <begin position="163"/>
        <end position="182"/>
    </location>
</feature>
<keyword evidence="4 7" id="KW-1133">Transmembrane helix</keyword>
<dbReference type="GO" id="GO:0005886">
    <property type="term" value="C:plasma membrane"/>
    <property type="evidence" value="ECO:0007669"/>
    <property type="project" value="UniProtKB-SubCell"/>
</dbReference>
<feature type="transmembrane region" description="Helical" evidence="7">
    <location>
        <begin position="301"/>
        <end position="319"/>
    </location>
</feature>
<proteinExistence type="predicted"/>
<protein>
    <submittedName>
        <fullName evidence="9">Predicted arabinose efflux permease, MFS family</fullName>
    </submittedName>
</protein>
<gene>
    <name evidence="9" type="ORF">SAMN05421858_0387</name>
</gene>
<dbReference type="CDD" id="cd17324">
    <property type="entry name" value="MFS_NepI_like"/>
    <property type="match status" value="1"/>
</dbReference>
<evidence type="ECO:0000259" key="8">
    <source>
        <dbReference type="PROSITE" id="PS50850"/>
    </source>
</evidence>
<evidence type="ECO:0000256" key="2">
    <source>
        <dbReference type="ARBA" id="ARBA00022475"/>
    </source>
</evidence>
<feature type="transmembrane region" description="Helical" evidence="7">
    <location>
        <begin position="77"/>
        <end position="96"/>
    </location>
</feature>
<evidence type="ECO:0000256" key="6">
    <source>
        <dbReference type="SAM" id="MobiDB-lite"/>
    </source>
</evidence>
<dbReference type="PROSITE" id="PS50850">
    <property type="entry name" value="MFS"/>
    <property type="match status" value="1"/>
</dbReference>
<sequence>MNDQKRRDYVVIFVLWLLVFVVASQALIIAPILPRIAEQLSAPEAVLGTLITSYAVAVGAFSLVVGPISDHVGRRRILLVGTALLTVSLAAHGLAWDFASLLAVRGLAGIAGGVLNGAAVAYVGDYFPREQRGWANGWVFSGFAAGQIAGIPLGAILAERLGFRIPFLLFAVLMAATFVLVWTTVPKPDVQLATGRLSFGSAVGAYATLLRRPEIAAATVVFIVMFMGNALYTTYLPTWLEATLGMNGTAIGAMFFVGGIANVLAGPQAGTLSDRVGRKRVIVAASIGIALVMFATPFLAVGVLAVYALFFVVMGLFATRATPFQTMLTELVSGDQRGSLMSLTVGIGQVGSGIGGALAGGAYVAVGYDGTTAIAAGAMVLIVVLVWRYLPETAQIDVPPGAGRPDKHNHLAADSPAEIACGQTHDAFCGPTAEGGYSLEKTVAYEQARRNADGEIRPRSANEFPGDR</sequence>
<keyword evidence="2" id="KW-1003">Cell membrane</keyword>
<evidence type="ECO:0000256" key="7">
    <source>
        <dbReference type="SAM" id="Phobius"/>
    </source>
</evidence>
<dbReference type="GO" id="GO:0022857">
    <property type="term" value="F:transmembrane transporter activity"/>
    <property type="evidence" value="ECO:0007669"/>
    <property type="project" value="InterPro"/>
</dbReference>
<accession>A0A1N6VJX5</accession>